<reference evidence="1 2" key="1">
    <citation type="submission" date="2022-05" db="EMBL/GenBank/DDBJ databases">
        <title>Genome Sequencing of Bee-Associated Microbes.</title>
        <authorList>
            <person name="Dunlap C."/>
        </authorList>
    </citation>
    <scope>NUCLEOTIDE SEQUENCE [LARGE SCALE GENOMIC DNA]</scope>
    <source>
        <strain evidence="1 2">NRRL BD-083</strain>
    </source>
</reference>
<evidence type="ECO:0008006" key="3">
    <source>
        <dbReference type="Google" id="ProtNLM"/>
    </source>
</evidence>
<evidence type="ECO:0000313" key="2">
    <source>
        <dbReference type="Proteomes" id="UP001527052"/>
    </source>
</evidence>
<comment type="caution">
    <text evidence="1">The sequence shown here is derived from an EMBL/GenBank/DDBJ whole genome shotgun (WGS) entry which is preliminary data.</text>
</comment>
<gene>
    <name evidence="1" type="ORF">M5W82_24225</name>
</gene>
<dbReference type="EMBL" id="JAMDLZ010000066">
    <property type="protein sequence ID" value="MCY9549982.1"/>
    <property type="molecule type" value="Genomic_DNA"/>
</dbReference>
<dbReference type="RefSeq" id="WP_268639861.1">
    <property type="nucleotide sequence ID" value="NZ_JAMDLZ010000066.1"/>
</dbReference>
<dbReference type="Proteomes" id="UP001527052">
    <property type="component" value="Unassembled WGS sequence"/>
</dbReference>
<evidence type="ECO:0000313" key="1">
    <source>
        <dbReference type="EMBL" id="MCY9549982.1"/>
    </source>
</evidence>
<accession>A0ABT4EWC6</accession>
<name>A0ABT4EWC6_9BACI</name>
<proteinExistence type="predicted"/>
<protein>
    <recommendedName>
        <fullName evidence="3">CopG family transcriptional regulator</fullName>
    </recommendedName>
</protein>
<keyword evidence="2" id="KW-1185">Reference proteome</keyword>
<sequence>MNFQINERATIGSILKAIRDGNKVEHIAKAIDGISQKPLLSALKEAGYVYSNKAPQGWHYVGEGAEPTEKSIFEYVNASSSNVKHTTKVNKLSQTIHTDFTLNNTEVASSTEVSPVIQFQFTLNEMTDLGEMLQEWRMKKMTEPLEVSQKPKQVQVHERIKKLPQGNTTRKTIVIDKTIGKRFDEYCKAERVNKSDILHLALLDFLNDN</sequence>
<organism evidence="1 2">
    <name type="scientific">Lysinibacillus xylanilyticus</name>
    <dbReference type="NCBI Taxonomy" id="582475"/>
    <lineage>
        <taxon>Bacteria</taxon>
        <taxon>Bacillati</taxon>
        <taxon>Bacillota</taxon>
        <taxon>Bacilli</taxon>
        <taxon>Bacillales</taxon>
        <taxon>Bacillaceae</taxon>
        <taxon>Lysinibacillus</taxon>
    </lineage>
</organism>